<dbReference type="Proteomes" id="UP000005950">
    <property type="component" value="Unassembled WGS sequence"/>
</dbReference>
<dbReference type="PRINTS" id="PR00455">
    <property type="entry name" value="HTHTETR"/>
</dbReference>
<reference evidence="4 5" key="2">
    <citation type="submission" date="2009-02" db="EMBL/GenBank/DDBJ databases">
        <title>Draft genome sequence of Holdemania filiformis DSM 12042.</title>
        <authorList>
            <person name="Sudarsanam P."/>
            <person name="Ley R."/>
            <person name="Guruge J."/>
            <person name="Turnbaugh P.J."/>
            <person name="Mahowald M."/>
            <person name="Liep D."/>
            <person name="Gordon J."/>
        </authorList>
    </citation>
    <scope>NUCLEOTIDE SEQUENCE [LARGE SCALE GENOMIC DNA]</scope>
    <source>
        <strain evidence="4 5">DSM 12042</strain>
    </source>
</reference>
<dbReference type="STRING" id="545696.HOLDEFILI_03362"/>
<dbReference type="InterPro" id="IPR001647">
    <property type="entry name" value="HTH_TetR"/>
</dbReference>
<feature type="DNA-binding region" description="H-T-H motif" evidence="2">
    <location>
        <begin position="31"/>
        <end position="50"/>
    </location>
</feature>
<dbReference type="InterPro" id="IPR009057">
    <property type="entry name" value="Homeodomain-like_sf"/>
</dbReference>
<dbReference type="InterPro" id="IPR050624">
    <property type="entry name" value="HTH-type_Tx_Regulator"/>
</dbReference>
<organism evidence="4 5">
    <name type="scientific">Holdemania filiformis DSM 12042</name>
    <dbReference type="NCBI Taxonomy" id="545696"/>
    <lineage>
        <taxon>Bacteria</taxon>
        <taxon>Bacillati</taxon>
        <taxon>Bacillota</taxon>
        <taxon>Erysipelotrichia</taxon>
        <taxon>Erysipelotrichales</taxon>
        <taxon>Erysipelotrichaceae</taxon>
        <taxon>Holdemania</taxon>
    </lineage>
</organism>
<dbReference type="RefSeq" id="WP_006060516.1">
    <property type="nucleotide sequence ID" value="NZ_GG657561.1"/>
</dbReference>
<evidence type="ECO:0000256" key="1">
    <source>
        <dbReference type="ARBA" id="ARBA00023125"/>
    </source>
</evidence>
<dbReference type="PANTHER" id="PTHR43479">
    <property type="entry name" value="ACREF/ENVCD OPERON REPRESSOR-RELATED"/>
    <property type="match status" value="1"/>
</dbReference>
<dbReference type="PROSITE" id="PS50977">
    <property type="entry name" value="HTH_TETR_2"/>
    <property type="match status" value="1"/>
</dbReference>
<evidence type="ECO:0000256" key="2">
    <source>
        <dbReference type="PROSITE-ProRule" id="PRU00335"/>
    </source>
</evidence>
<dbReference type="eggNOG" id="COG1309">
    <property type="taxonomic scope" value="Bacteria"/>
</dbReference>
<evidence type="ECO:0000259" key="3">
    <source>
        <dbReference type="PROSITE" id="PS50977"/>
    </source>
</evidence>
<dbReference type="PANTHER" id="PTHR43479:SF11">
    <property type="entry name" value="ACREF_ENVCD OPERON REPRESSOR-RELATED"/>
    <property type="match status" value="1"/>
</dbReference>
<proteinExistence type="predicted"/>
<sequence length="206" mass="23902">MPRSARFTTTHDLLKKQALALFLEKGYEQTSIQEITERAGLAVGSFYRHFPCKEEIFVEIWDEYAAKNIRETLKKAEAAGDLKSFLDILMQENELFADDPVTAALYSTQASLISSHRVDNFPAIAEWSMRYRRQLQEYIQRHDPDLSESEARTRANVVHCLLNSYAMRYADRLQRFTYDAKPFRAILYSLLKLEDYDTKDPLSSAV</sequence>
<evidence type="ECO:0000313" key="5">
    <source>
        <dbReference type="Proteomes" id="UP000005950"/>
    </source>
</evidence>
<dbReference type="OrthoDB" id="9808476at2"/>
<comment type="caution">
    <text evidence="4">The sequence shown here is derived from an EMBL/GenBank/DDBJ whole genome shotgun (WGS) entry which is preliminary data.</text>
</comment>
<dbReference type="AlphaFoldDB" id="B9YC05"/>
<dbReference type="HOGENOM" id="CLU_1388174_0_0_9"/>
<dbReference type="EMBL" id="ACCF01000211">
    <property type="protein sequence ID" value="EEF66460.1"/>
    <property type="molecule type" value="Genomic_DNA"/>
</dbReference>
<reference evidence="4 5" key="1">
    <citation type="submission" date="2008-12" db="EMBL/GenBank/DDBJ databases">
        <authorList>
            <person name="Fulton L."/>
            <person name="Clifton S."/>
            <person name="Fulton B."/>
            <person name="Xu J."/>
            <person name="Minx P."/>
            <person name="Pepin K.H."/>
            <person name="Johnson M."/>
            <person name="Bhonagiri V."/>
            <person name="Nash W.E."/>
            <person name="Mardis E.R."/>
            <person name="Wilson R.K."/>
        </authorList>
    </citation>
    <scope>NUCLEOTIDE SEQUENCE [LARGE SCALE GENOMIC DNA]</scope>
    <source>
        <strain evidence="4 5">DSM 12042</strain>
    </source>
</reference>
<dbReference type="Gene3D" id="1.10.357.10">
    <property type="entry name" value="Tetracycline Repressor, domain 2"/>
    <property type="match status" value="1"/>
</dbReference>
<dbReference type="GO" id="GO:0003677">
    <property type="term" value="F:DNA binding"/>
    <property type="evidence" value="ECO:0007669"/>
    <property type="project" value="UniProtKB-UniRule"/>
</dbReference>
<gene>
    <name evidence="4" type="ORF">HOLDEFILI_03362</name>
</gene>
<protein>
    <submittedName>
        <fullName evidence="4">Transcriptional regulator, TetR family</fullName>
    </submittedName>
</protein>
<accession>B9YC05</accession>
<keyword evidence="1 2" id="KW-0238">DNA-binding</keyword>
<dbReference type="Pfam" id="PF00440">
    <property type="entry name" value="TetR_N"/>
    <property type="match status" value="1"/>
</dbReference>
<feature type="domain" description="HTH tetR-type" evidence="3">
    <location>
        <begin position="8"/>
        <end position="68"/>
    </location>
</feature>
<evidence type="ECO:0000313" key="4">
    <source>
        <dbReference type="EMBL" id="EEF66460.1"/>
    </source>
</evidence>
<name>B9YC05_9FIRM</name>
<dbReference type="SUPFAM" id="SSF46689">
    <property type="entry name" value="Homeodomain-like"/>
    <property type="match status" value="1"/>
</dbReference>